<evidence type="ECO:0000256" key="1">
    <source>
        <dbReference type="SAM" id="MobiDB-lite"/>
    </source>
</evidence>
<proteinExistence type="predicted"/>
<dbReference type="Proteomes" id="UP000070700">
    <property type="component" value="Unassembled WGS sequence"/>
</dbReference>
<sequence length="243" mass="24615">MHLSLPLILVLTTLFAHQTTASYLVTSPNAPLSKRDDSAVQGWALVEDECPSGTGTCGARSCCPLDSWCDTSETEYSNICCPTREGCGYNVTHLSSRCAVDTWVLFTTNKDPICCLPGEVGTDAAASENYGHCVPAGVALPASVGSATLIGSGGTTIPPALPVGLSTTAGATTSSMRAESSLTSTNGVESSASRTGSGVSTGSVQATSASTGATATVTVKSGAEKLVFAPLLLGTFFGVLMVF</sequence>
<evidence type="ECO:0000313" key="4">
    <source>
        <dbReference type="Proteomes" id="UP000070700"/>
    </source>
</evidence>
<dbReference type="OrthoDB" id="10312864at2759"/>
<dbReference type="EMBL" id="KQ947442">
    <property type="protein sequence ID" value="KUJ07025.1"/>
    <property type="molecule type" value="Genomic_DNA"/>
</dbReference>
<dbReference type="AlphaFoldDB" id="A0A132B3P2"/>
<keyword evidence="2" id="KW-0732">Signal</keyword>
<dbReference type="KEGG" id="psco:LY89DRAFT_743352"/>
<evidence type="ECO:0000256" key="2">
    <source>
        <dbReference type="SAM" id="SignalP"/>
    </source>
</evidence>
<name>A0A132B3P2_MOLSC</name>
<dbReference type="RefSeq" id="XP_018061380.1">
    <property type="nucleotide sequence ID" value="XM_018220943.1"/>
</dbReference>
<gene>
    <name evidence="3" type="ORF">LY89DRAFT_743352</name>
</gene>
<accession>A0A132B3P2</accession>
<dbReference type="InParanoid" id="A0A132B3P2"/>
<feature type="chain" id="PRO_5007287816" evidence="2">
    <location>
        <begin position="22"/>
        <end position="243"/>
    </location>
</feature>
<dbReference type="GeneID" id="28830669"/>
<evidence type="ECO:0000313" key="3">
    <source>
        <dbReference type="EMBL" id="KUJ07025.1"/>
    </source>
</evidence>
<feature type="region of interest" description="Disordered" evidence="1">
    <location>
        <begin position="174"/>
        <end position="205"/>
    </location>
</feature>
<reference evidence="3 4" key="1">
    <citation type="submission" date="2015-10" db="EMBL/GenBank/DDBJ databases">
        <title>Full genome of DAOMC 229536 Phialocephala scopiformis, a fungal endophyte of spruce producing the potent anti-insectan compound rugulosin.</title>
        <authorList>
            <consortium name="DOE Joint Genome Institute"/>
            <person name="Walker A.K."/>
            <person name="Frasz S.L."/>
            <person name="Seifert K.A."/>
            <person name="Miller J.D."/>
            <person name="Mondo S.J."/>
            <person name="Labutti K."/>
            <person name="Lipzen A."/>
            <person name="Dockter R."/>
            <person name="Kennedy M."/>
            <person name="Grigoriev I.V."/>
            <person name="Spatafora J.W."/>
        </authorList>
    </citation>
    <scope>NUCLEOTIDE SEQUENCE [LARGE SCALE GENOMIC DNA]</scope>
    <source>
        <strain evidence="3 4">CBS 120377</strain>
    </source>
</reference>
<keyword evidence="4" id="KW-1185">Reference proteome</keyword>
<protein>
    <submittedName>
        <fullName evidence="3">Uncharacterized protein</fullName>
    </submittedName>
</protein>
<feature type="signal peptide" evidence="2">
    <location>
        <begin position="1"/>
        <end position="21"/>
    </location>
</feature>
<feature type="compositionally biased region" description="Low complexity" evidence="1">
    <location>
        <begin position="190"/>
        <end position="205"/>
    </location>
</feature>
<organism evidence="3 4">
    <name type="scientific">Mollisia scopiformis</name>
    <name type="common">Conifer needle endophyte fungus</name>
    <name type="synonym">Phialocephala scopiformis</name>
    <dbReference type="NCBI Taxonomy" id="149040"/>
    <lineage>
        <taxon>Eukaryota</taxon>
        <taxon>Fungi</taxon>
        <taxon>Dikarya</taxon>
        <taxon>Ascomycota</taxon>
        <taxon>Pezizomycotina</taxon>
        <taxon>Leotiomycetes</taxon>
        <taxon>Helotiales</taxon>
        <taxon>Mollisiaceae</taxon>
        <taxon>Mollisia</taxon>
    </lineage>
</organism>
<feature type="compositionally biased region" description="Polar residues" evidence="1">
    <location>
        <begin position="176"/>
        <end position="189"/>
    </location>
</feature>